<protein>
    <submittedName>
        <fullName evidence="5">Uncharacterized protein</fullName>
    </submittedName>
</protein>
<keyword evidence="2" id="KW-0547">Nucleotide-binding</keyword>
<dbReference type="SUPFAM" id="SSF100920">
    <property type="entry name" value="Heat shock protein 70kD (HSP70), peptide-binding domain"/>
    <property type="match status" value="1"/>
</dbReference>
<accession>A0A914QGY7</accession>
<dbReference type="AlphaFoldDB" id="A0A914QGY7"/>
<evidence type="ECO:0000256" key="3">
    <source>
        <dbReference type="ARBA" id="ARBA00022840"/>
    </source>
</evidence>
<evidence type="ECO:0000256" key="2">
    <source>
        <dbReference type="ARBA" id="ARBA00022741"/>
    </source>
</evidence>
<dbReference type="GO" id="GO:0005524">
    <property type="term" value="F:ATP binding"/>
    <property type="evidence" value="ECO:0007669"/>
    <property type="project" value="UniProtKB-KW"/>
</dbReference>
<dbReference type="WBParaSite" id="PDA_v2.g28763.t1">
    <property type="protein sequence ID" value="PDA_v2.g28763.t1"/>
    <property type="gene ID" value="PDA_v2.g28763"/>
</dbReference>
<evidence type="ECO:0000313" key="5">
    <source>
        <dbReference type="WBParaSite" id="PDA_v2.g28763.t1"/>
    </source>
</evidence>
<proteinExistence type="inferred from homology"/>
<evidence type="ECO:0000256" key="1">
    <source>
        <dbReference type="ARBA" id="ARBA00007381"/>
    </source>
</evidence>
<dbReference type="Pfam" id="PF00012">
    <property type="entry name" value="HSP70"/>
    <property type="match status" value="1"/>
</dbReference>
<name>A0A914QGY7_9BILA</name>
<dbReference type="InterPro" id="IPR013126">
    <property type="entry name" value="Hsp_70_fam"/>
</dbReference>
<reference evidence="5" key="1">
    <citation type="submission" date="2022-11" db="UniProtKB">
        <authorList>
            <consortium name="WormBaseParasite"/>
        </authorList>
    </citation>
    <scope>IDENTIFICATION</scope>
</reference>
<organism evidence="4 5">
    <name type="scientific">Panagrolaimus davidi</name>
    <dbReference type="NCBI Taxonomy" id="227884"/>
    <lineage>
        <taxon>Eukaryota</taxon>
        <taxon>Metazoa</taxon>
        <taxon>Ecdysozoa</taxon>
        <taxon>Nematoda</taxon>
        <taxon>Chromadorea</taxon>
        <taxon>Rhabditida</taxon>
        <taxon>Tylenchina</taxon>
        <taxon>Panagrolaimomorpha</taxon>
        <taxon>Panagrolaimoidea</taxon>
        <taxon>Panagrolaimidae</taxon>
        <taxon>Panagrolaimus</taxon>
    </lineage>
</organism>
<dbReference type="PANTHER" id="PTHR19375">
    <property type="entry name" value="HEAT SHOCK PROTEIN 70KDA"/>
    <property type="match status" value="1"/>
</dbReference>
<keyword evidence="3" id="KW-0067">ATP-binding</keyword>
<keyword evidence="4" id="KW-1185">Reference proteome</keyword>
<dbReference type="Proteomes" id="UP000887578">
    <property type="component" value="Unplaced"/>
</dbReference>
<dbReference type="GO" id="GO:0140662">
    <property type="term" value="F:ATP-dependent protein folding chaperone"/>
    <property type="evidence" value="ECO:0007669"/>
    <property type="project" value="InterPro"/>
</dbReference>
<dbReference type="InterPro" id="IPR029047">
    <property type="entry name" value="HSP70_peptide-bd_sf"/>
</dbReference>
<dbReference type="Gene3D" id="2.60.34.10">
    <property type="entry name" value="Substrate Binding Domain Of DNAk, Chain A, domain 1"/>
    <property type="match status" value="1"/>
</dbReference>
<comment type="similarity">
    <text evidence="1">Belongs to the heat shock protein 70 family.</text>
</comment>
<evidence type="ECO:0000313" key="4">
    <source>
        <dbReference type="Proteomes" id="UP000887578"/>
    </source>
</evidence>
<sequence>MIKKTKQKRSLFKSKVFVLLPVKLFSKGEDPESVKNRFLGSFTLRNISPVPVGDPKLDVIFKIDENCILTVTAVDKQNGNKDSIEILPDKGRLTDSQLIEMIHEICPPPMEIDLDDD</sequence>